<dbReference type="AlphaFoldDB" id="A9A0T4"/>
<dbReference type="PROSITE" id="PS51186">
    <property type="entry name" value="GNAT"/>
    <property type="match status" value="1"/>
</dbReference>
<dbReference type="NCBIfam" id="TIGR03032">
    <property type="entry name" value="TIGR03032 family protein"/>
    <property type="match status" value="1"/>
</dbReference>
<dbReference type="STRING" id="96561.Dole_1755"/>
<dbReference type="EMBL" id="CP000859">
    <property type="protein sequence ID" value="ABW67559.1"/>
    <property type="molecule type" value="Genomic_DNA"/>
</dbReference>
<name>A9A0T4_DESOH</name>
<dbReference type="SUPFAM" id="SSF55729">
    <property type="entry name" value="Acyl-CoA N-acyltransferases (Nat)"/>
    <property type="match status" value="2"/>
</dbReference>
<dbReference type="RefSeq" id="WP_012175175.1">
    <property type="nucleotide sequence ID" value="NC_009943.1"/>
</dbReference>
<accession>A9A0T4</accession>
<proteinExistence type="predicted"/>
<dbReference type="HOGENOM" id="CLU_024442_1_0_7"/>
<dbReference type="Proteomes" id="UP000008561">
    <property type="component" value="Chromosome"/>
</dbReference>
<dbReference type="Pfam" id="PF00583">
    <property type="entry name" value="Acetyltransf_1"/>
    <property type="match status" value="1"/>
</dbReference>
<dbReference type="CDD" id="cd04301">
    <property type="entry name" value="NAT_SF"/>
    <property type="match status" value="1"/>
</dbReference>
<evidence type="ECO:0000256" key="1">
    <source>
        <dbReference type="SAM" id="MobiDB-lite"/>
    </source>
</evidence>
<keyword evidence="4" id="KW-1185">Reference proteome</keyword>
<dbReference type="KEGG" id="dol:Dole_1755"/>
<dbReference type="InterPro" id="IPR017481">
    <property type="entry name" value="CHP03032"/>
</dbReference>
<sequence>MNAAQKKPPLEIVCSRHFLPWLHEHGISLAFTTYQSCRLFFIGLKPDGTLSAFERLFDRAMGLYTSPERLYMSSRYQIWQFDNVLAQGETYKGYDRLYVPRIGFTTGDLDVHDIVVDDTNRVMFVNTLYSCLATLHDTYSFTPLWKPPFITKLAPEDRCHLNGLAVDENRRPRYVTAVSRSDMFEGWREKRSSGGLLMEIPSGEPVVTGLSMPHSPRIYQGRVWLLNSGTGELGYVDTQKGAFEPVAFCRGYTRGLAFYENYAIVGLSKPRANRTFTGLPLDERLATKETEPCCGLMVIDINTGDTVHWMMLEGVTTELYDVQVLPGIHRPMALGHKTDEIKTIITLPPDHRAANNPAVSSPAPPPAGNTPSSAVPPANEFEFKINPDATAVDIIKISGITFPNVQKRWQVKPAGLPLVLVTASLKGSPVAAAVAEIRKNGEHAEILSLYVAPEFRKQGIGARLVSLMESALAHKKCRSIEINFRTDWEGCAPVEKIIAQQGWLPPKTPRILCKSSIDRITGAPWMKHTTLPDGLGLFPWSELTDADRNYIRNRQEKENWFPPVLTPFQEEASLEHANSVGLRRNGQVAGWMITHRTTADTIQYTSLFVEPDLRSKRAVFPLIVEAVTRQIQAGVPNGIWMIDTQNTAMRKFTERHLKKYLVSMTELRHSVRLLRAEETVAPGATYTGAAYSA</sequence>
<dbReference type="Pfam" id="PF16261">
    <property type="entry name" value="DUF4915"/>
    <property type="match status" value="1"/>
</dbReference>
<gene>
    <name evidence="3" type="ordered locus">Dole_1755</name>
</gene>
<dbReference type="GO" id="GO:0016747">
    <property type="term" value="F:acyltransferase activity, transferring groups other than amino-acyl groups"/>
    <property type="evidence" value="ECO:0007669"/>
    <property type="project" value="InterPro"/>
</dbReference>
<evidence type="ECO:0000313" key="4">
    <source>
        <dbReference type="Proteomes" id="UP000008561"/>
    </source>
</evidence>
<evidence type="ECO:0000313" key="3">
    <source>
        <dbReference type="EMBL" id="ABW67559.1"/>
    </source>
</evidence>
<dbReference type="eggNOG" id="COG0456">
    <property type="taxonomic scope" value="Bacteria"/>
</dbReference>
<reference evidence="3 4" key="1">
    <citation type="submission" date="2007-10" db="EMBL/GenBank/DDBJ databases">
        <title>Complete sequence of Desulfococcus oleovorans Hxd3.</title>
        <authorList>
            <consortium name="US DOE Joint Genome Institute"/>
            <person name="Copeland A."/>
            <person name="Lucas S."/>
            <person name="Lapidus A."/>
            <person name="Barry K."/>
            <person name="Glavina del Rio T."/>
            <person name="Dalin E."/>
            <person name="Tice H."/>
            <person name="Pitluck S."/>
            <person name="Kiss H."/>
            <person name="Brettin T."/>
            <person name="Bruce D."/>
            <person name="Detter J.C."/>
            <person name="Han C."/>
            <person name="Schmutz J."/>
            <person name="Larimer F."/>
            <person name="Land M."/>
            <person name="Hauser L."/>
            <person name="Kyrpides N."/>
            <person name="Kim E."/>
            <person name="Wawrik B."/>
            <person name="Richardson P."/>
        </authorList>
    </citation>
    <scope>NUCLEOTIDE SEQUENCE [LARGE SCALE GENOMIC DNA]</scope>
    <source>
        <strain evidence="4">DSM 6200 / JCM 39069 / Hxd3</strain>
    </source>
</reference>
<dbReference type="SUPFAM" id="SSF63825">
    <property type="entry name" value="YWTD domain"/>
    <property type="match status" value="1"/>
</dbReference>
<feature type="domain" description="N-acetyltransferase" evidence="2">
    <location>
        <begin position="381"/>
        <end position="531"/>
    </location>
</feature>
<dbReference type="InterPro" id="IPR000182">
    <property type="entry name" value="GNAT_dom"/>
</dbReference>
<evidence type="ECO:0000259" key="2">
    <source>
        <dbReference type="PROSITE" id="PS51186"/>
    </source>
</evidence>
<dbReference type="InterPro" id="IPR016181">
    <property type="entry name" value="Acyl_CoA_acyltransferase"/>
</dbReference>
<organism evidence="3 4">
    <name type="scientific">Desulfosudis oleivorans (strain DSM 6200 / JCM 39069 / Hxd3)</name>
    <name type="common">Desulfococcus oleovorans</name>
    <dbReference type="NCBI Taxonomy" id="96561"/>
    <lineage>
        <taxon>Bacteria</taxon>
        <taxon>Pseudomonadati</taxon>
        <taxon>Thermodesulfobacteriota</taxon>
        <taxon>Desulfobacteria</taxon>
        <taxon>Desulfobacterales</taxon>
        <taxon>Desulfosudaceae</taxon>
        <taxon>Desulfosudis</taxon>
    </lineage>
</organism>
<protein>
    <submittedName>
        <fullName evidence="3">GCN5-related N-acetyltransferase</fullName>
    </submittedName>
</protein>
<dbReference type="Gene3D" id="3.40.630.30">
    <property type="match status" value="1"/>
</dbReference>
<feature type="region of interest" description="Disordered" evidence="1">
    <location>
        <begin position="352"/>
        <end position="377"/>
    </location>
</feature>
<keyword evidence="3" id="KW-0808">Transferase</keyword>